<dbReference type="Gene3D" id="3.90.780.10">
    <property type="entry name" value="5'-Nucleotidase, C-terminal domain"/>
    <property type="match status" value="1"/>
</dbReference>
<dbReference type="CDD" id="cd07411">
    <property type="entry name" value="MPP_SoxB_N"/>
    <property type="match status" value="1"/>
</dbReference>
<organism evidence="3 4">
    <name type="scientific">Pandoraea anapnoica</name>
    <dbReference type="NCBI Taxonomy" id="2508301"/>
    <lineage>
        <taxon>Bacteria</taxon>
        <taxon>Pseudomonadati</taxon>
        <taxon>Pseudomonadota</taxon>
        <taxon>Betaproteobacteria</taxon>
        <taxon>Burkholderiales</taxon>
        <taxon>Burkholderiaceae</taxon>
        <taxon>Pandoraea</taxon>
    </lineage>
</organism>
<sequence>MNRREFMQVLAVAAAGGMALSHHETAAAKAAAAFYDLPKFGNVHLLHFTDCHAQLLPIYFREPSVNLGIGEQANKAPHLVGDAFLKACGLRPGTQDAYAFTYLDFAAAARTYGKVGGFAHLATLVKRMKASRPGALLLDGGDTWQGSGTAMWTKGQDMVDATLALGVDVMTAHWEFTYGAERVKSVVEEQLKGKIDFVAQNVQTNDFGDPVFAPYTIKTMNGVPVAIIGQAFPYTPIANPRYFVPDWTFGIQEERLQSMVDEVRGKGAQVVVVLSHNGMDVDLKLASRVRGIDAILGGHTHDGVPKPVVVENAGGKTLVTNAGSNGKFLAVLDFDVRGGKPVDFRYKLLPVFANLLPADAEMQALIERVRAPFAAKLAEPLAVTEGTLYRRGNFNGTFDQLLLDAVMAEKDAEIGFSPGFRWGTSLLPGQAITMEQLLDQTAITYPYTTLTPMTGETIKTVLEDVADNLFNPDPYYQQGGDMVRVGGMDYTIDPMAPMGQRISEMRLNGKLIEAGKTYKVAGWAPVAEGAQGEPVWDVVARHLKAQKTIVAKAPKVPVIKGMKGNLGAA</sequence>
<name>A0A5E5A1G7_9BURK</name>
<dbReference type="PANTHER" id="PTHR11575:SF42">
    <property type="entry name" value="SULFUR OXIDATION PROTEIN SOXB"/>
    <property type="match status" value="1"/>
</dbReference>
<dbReference type="InterPro" id="IPR006311">
    <property type="entry name" value="TAT_signal"/>
</dbReference>
<dbReference type="Proteomes" id="UP000383122">
    <property type="component" value="Unassembled WGS sequence"/>
</dbReference>
<evidence type="ECO:0000313" key="4">
    <source>
        <dbReference type="Proteomes" id="UP000383122"/>
    </source>
</evidence>
<keyword evidence="4" id="KW-1185">Reference proteome</keyword>
<dbReference type="InterPro" id="IPR029052">
    <property type="entry name" value="Metallo-depent_PP-like"/>
</dbReference>
<dbReference type="Gene3D" id="6.10.140.570">
    <property type="match status" value="1"/>
</dbReference>
<protein>
    <submittedName>
        <fullName evidence="3">5'-nucleotidase</fullName>
    </submittedName>
</protein>
<dbReference type="EMBL" id="CABPSP010000005">
    <property type="protein sequence ID" value="VVE65990.1"/>
    <property type="molecule type" value="Genomic_DNA"/>
</dbReference>
<dbReference type="InterPro" id="IPR008334">
    <property type="entry name" value="5'-Nucleotdase_C"/>
</dbReference>
<dbReference type="GO" id="GO:0009166">
    <property type="term" value="P:nucleotide catabolic process"/>
    <property type="evidence" value="ECO:0007669"/>
    <property type="project" value="InterPro"/>
</dbReference>
<dbReference type="PROSITE" id="PS51318">
    <property type="entry name" value="TAT"/>
    <property type="match status" value="1"/>
</dbReference>
<dbReference type="InterPro" id="IPR030998">
    <property type="entry name" value="Thiosulf_SoxB"/>
</dbReference>
<dbReference type="InterPro" id="IPR036907">
    <property type="entry name" value="5'-Nucleotdase_C_sf"/>
</dbReference>
<dbReference type="Gene3D" id="3.60.21.10">
    <property type="match status" value="1"/>
</dbReference>
<evidence type="ECO:0000256" key="1">
    <source>
        <dbReference type="RuleBase" id="RU362119"/>
    </source>
</evidence>
<dbReference type="InterPro" id="IPR006179">
    <property type="entry name" value="5_nucleotidase/apyrase"/>
</dbReference>
<dbReference type="GO" id="GO:0016787">
    <property type="term" value="F:hydrolase activity"/>
    <property type="evidence" value="ECO:0007669"/>
    <property type="project" value="UniProtKB-KW"/>
</dbReference>
<comment type="similarity">
    <text evidence="1">Belongs to the 5'-nucleotidase family.</text>
</comment>
<dbReference type="PRINTS" id="PR01607">
    <property type="entry name" value="APYRASEFAMLY"/>
</dbReference>
<feature type="domain" description="5'-Nucleotidase C-terminal" evidence="2">
    <location>
        <begin position="395"/>
        <end position="532"/>
    </location>
</feature>
<dbReference type="PANTHER" id="PTHR11575">
    <property type="entry name" value="5'-NUCLEOTIDASE-RELATED"/>
    <property type="match status" value="1"/>
</dbReference>
<keyword evidence="1" id="KW-0547">Nucleotide-binding</keyword>
<dbReference type="AlphaFoldDB" id="A0A5E5A1G7"/>
<dbReference type="OrthoDB" id="9803927at2"/>
<dbReference type="SUPFAM" id="SSF55816">
    <property type="entry name" value="5'-nucleotidase (syn. UDP-sugar hydrolase), C-terminal domain"/>
    <property type="match status" value="1"/>
</dbReference>
<dbReference type="SUPFAM" id="SSF56300">
    <property type="entry name" value="Metallo-dependent phosphatases"/>
    <property type="match status" value="1"/>
</dbReference>
<dbReference type="GO" id="GO:0030288">
    <property type="term" value="C:outer membrane-bounded periplasmic space"/>
    <property type="evidence" value="ECO:0007669"/>
    <property type="project" value="TreeGrafter"/>
</dbReference>
<evidence type="ECO:0000259" key="2">
    <source>
        <dbReference type="Pfam" id="PF02872"/>
    </source>
</evidence>
<gene>
    <name evidence="3" type="ORF">PAN31117_02093</name>
</gene>
<dbReference type="Pfam" id="PF02872">
    <property type="entry name" value="5_nucleotid_C"/>
    <property type="match status" value="1"/>
</dbReference>
<reference evidence="3 4" key="1">
    <citation type="submission" date="2019-08" db="EMBL/GenBank/DDBJ databases">
        <authorList>
            <person name="Peeters C."/>
        </authorList>
    </citation>
    <scope>NUCLEOTIDE SEQUENCE [LARGE SCALE GENOMIC DNA]</scope>
    <source>
        <strain evidence="3 4">LMG 31117</strain>
    </source>
</reference>
<evidence type="ECO:0000313" key="3">
    <source>
        <dbReference type="EMBL" id="VVE65990.1"/>
    </source>
</evidence>
<keyword evidence="1" id="KW-0378">Hydrolase</keyword>
<proteinExistence type="inferred from homology"/>
<dbReference type="GO" id="GO:0000166">
    <property type="term" value="F:nucleotide binding"/>
    <property type="evidence" value="ECO:0007669"/>
    <property type="project" value="UniProtKB-KW"/>
</dbReference>
<dbReference type="NCBIfam" id="TIGR04486">
    <property type="entry name" value="thiosulf_SoxB"/>
    <property type="match status" value="1"/>
</dbReference>
<dbReference type="RefSeq" id="WP_150738140.1">
    <property type="nucleotide sequence ID" value="NZ_CABPSP010000005.1"/>
</dbReference>
<accession>A0A5E5A1G7</accession>
<dbReference type="InterPro" id="IPR041829">
    <property type="entry name" value="SoxB_N"/>
</dbReference>